<evidence type="ECO:0000313" key="4">
    <source>
        <dbReference type="Proteomes" id="UP000652761"/>
    </source>
</evidence>
<sequence length="188" mass="21806">MQDSSLKTSKIGNKTNDKCLMAHGSSKSFPSSDESEGSNLSEKSRKSQKSGKSDSDPFDRSISDIDSENDISYDELIECYEQMCKQFKKVKSQNRKLKEELEKNEMRIDNAQAFYEENEKLKVDIEELKEEVINCENRCECIQEKHQDTSAKDQEKHFKWSCVDSQEVPCRQIHSSRTNKLLEAQMEQ</sequence>
<dbReference type="AlphaFoldDB" id="A0A843VUN2"/>
<reference evidence="3" key="1">
    <citation type="submission" date="2017-07" db="EMBL/GenBank/DDBJ databases">
        <title>Taro Niue Genome Assembly and Annotation.</title>
        <authorList>
            <person name="Atibalentja N."/>
            <person name="Keating K."/>
            <person name="Fields C.J."/>
        </authorList>
    </citation>
    <scope>NUCLEOTIDE SEQUENCE</scope>
    <source>
        <strain evidence="3">Niue_2</strain>
        <tissue evidence="3">Leaf</tissue>
    </source>
</reference>
<keyword evidence="4" id="KW-1185">Reference proteome</keyword>
<dbReference type="EMBL" id="NMUH01001727">
    <property type="protein sequence ID" value="MQL94899.1"/>
    <property type="molecule type" value="Genomic_DNA"/>
</dbReference>
<feature type="coiled-coil region" evidence="1">
    <location>
        <begin position="80"/>
        <end position="145"/>
    </location>
</feature>
<gene>
    <name evidence="3" type="ORF">Taro_027561</name>
</gene>
<organism evidence="3 4">
    <name type="scientific">Colocasia esculenta</name>
    <name type="common">Wild taro</name>
    <name type="synonym">Arum esculentum</name>
    <dbReference type="NCBI Taxonomy" id="4460"/>
    <lineage>
        <taxon>Eukaryota</taxon>
        <taxon>Viridiplantae</taxon>
        <taxon>Streptophyta</taxon>
        <taxon>Embryophyta</taxon>
        <taxon>Tracheophyta</taxon>
        <taxon>Spermatophyta</taxon>
        <taxon>Magnoliopsida</taxon>
        <taxon>Liliopsida</taxon>
        <taxon>Araceae</taxon>
        <taxon>Aroideae</taxon>
        <taxon>Colocasieae</taxon>
        <taxon>Colocasia</taxon>
    </lineage>
</organism>
<evidence type="ECO:0000256" key="1">
    <source>
        <dbReference type="SAM" id="Coils"/>
    </source>
</evidence>
<comment type="caution">
    <text evidence="3">The sequence shown here is derived from an EMBL/GenBank/DDBJ whole genome shotgun (WGS) entry which is preliminary data.</text>
</comment>
<dbReference type="InterPro" id="IPR018247">
    <property type="entry name" value="EF_Hand_1_Ca_BS"/>
</dbReference>
<feature type="compositionally biased region" description="Basic and acidic residues" evidence="2">
    <location>
        <begin position="51"/>
        <end position="63"/>
    </location>
</feature>
<feature type="compositionally biased region" description="Polar residues" evidence="2">
    <location>
        <begin position="1"/>
        <end position="14"/>
    </location>
</feature>
<feature type="region of interest" description="Disordered" evidence="2">
    <location>
        <begin position="1"/>
        <end position="66"/>
    </location>
</feature>
<protein>
    <submittedName>
        <fullName evidence="3">Uncharacterized protein</fullName>
    </submittedName>
</protein>
<dbReference type="PROSITE" id="PS00018">
    <property type="entry name" value="EF_HAND_1"/>
    <property type="match status" value="1"/>
</dbReference>
<name>A0A843VUN2_COLES</name>
<evidence type="ECO:0000256" key="2">
    <source>
        <dbReference type="SAM" id="MobiDB-lite"/>
    </source>
</evidence>
<proteinExistence type="predicted"/>
<dbReference type="Proteomes" id="UP000652761">
    <property type="component" value="Unassembled WGS sequence"/>
</dbReference>
<keyword evidence="1" id="KW-0175">Coiled coil</keyword>
<accession>A0A843VUN2</accession>
<evidence type="ECO:0000313" key="3">
    <source>
        <dbReference type="EMBL" id="MQL94899.1"/>
    </source>
</evidence>